<dbReference type="EMBL" id="RXGB01000920">
    <property type="protein sequence ID" value="TMX01174.1"/>
    <property type="molecule type" value="Genomic_DNA"/>
</dbReference>
<name>A0A6N2C8N3_SOLCI</name>
<dbReference type="Pfam" id="PF20167">
    <property type="entry name" value="Transposase_32"/>
    <property type="match status" value="1"/>
</dbReference>
<feature type="domain" description="Putative plant transposon protein" evidence="2">
    <location>
        <begin position="199"/>
        <end position="307"/>
    </location>
</feature>
<gene>
    <name evidence="3" type="ORF">EJD97_025003</name>
</gene>
<feature type="region of interest" description="Disordered" evidence="1">
    <location>
        <begin position="364"/>
        <end position="386"/>
    </location>
</feature>
<comment type="caution">
    <text evidence="3">The sequence shown here is derived from an EMBL/GenBank/DDBJ whole genome shotgun (WGS) entry which is preliminary data.</text>
</comment>
<reference evidence="3" key="1">
    <citation type="submission" date="2019-05" db="EMBL/GenBank/DDBJ databases">
        <title>The de novo reference genome and transcriptome assemblies of the wild tomato species Solanum chilense.</title>
        <authorList>
            <person name="Stam R."/>
            <person name="Nosenko T."/>
            <person name="Hoerger A.C."/>
            <person name="Stephan W."/>
            <person name="Seidel M.A."/>
            <person name="Kuhn J.M.M."/>
            <person name="Haberer G."/>
            <person name="Tellier A."/>
        </authorList>
    </citation>
    <scope>NUCLEOTIDE SEQUENCE</scope>
    <source>
        <tissue evidence="3">Mature leaves</tissue>
    </source>
</reference>
<dbReference type="InterPro" id="IPR046796">
    <property type="entry name" value="Transposase_32_dom"/>
</dbReference>
<accession>A0A6N2C8N3</accession>
<evidence type="ECO:0000259" key="2">
    <source>
        <dbReference type="Pfam" id="PF20167"/>
    </source>
</evidence>
<protein>
    <recommendedName>
        <fullName evidence="2">Putative plant transposon protein domain-containing protein</fullName>
    </recommendedName>
</protein>
<sequence>MNAEILSEEMQKRQPTELVMVLSTMAPKRDRVYARGRSMSIAPSTRMVIGSDDERDPEYVPPGTSTPSRAARAARATPKKEASGSAEVPAPATAAASALSDEADSSESTSGSPAHALTPATDQPNRWCIDGKFQVYSDATFLNDKRVMTRTLTLERRVLTGSLLMMPENHNFFSEHRLEWTALVKDGKFLREPSLIETTNRWIALHLSVDGEGADWVTEPNGAIKKANLTFTAMFLWLIVRHCLSPTTADNIVTRDRALLMAVMIAGFEVDFAWLLQAVMHERDFKVSTTYPFPCMIFSLYRSAGVPIWHVDHLKTPQGTVDVGLIRDEANELAPRRGPRPELPPLAYDLADTVAQARTAMQKVSTDTTPIESIPGSRTAPSSSRTAPLPALVPLARVQKLEVQMATLLHHIQSWMQRSITEAEKRLERKIVQHIERKIAEVHQCLDAFELRVLARPAPPVDVSTLQAPVDSLRADIDTILEARVPESEAPSVEPAEDTVWADLFAPSEIPPPLPREHAKRCRGRADEEARAWKKENCEMEAARRASLEMRAGELAARASNSRTVEIAGGTADSAIVDEDTTEGVQSIEEVDSGEQDPPTW</sequence>
<feature type="compositionally biased region" description="Low complexity" evidence="1">
    <location>
        <begin position="84"/>
        <end position="114"/>
    </location>
</feature>
<feature type="region of interest" description="Disordered" evidence="1">
    <location>
        <begin position="557"/>
        <end position="601"/>
    </location>
</feature>
<organism evidence="3">
    <name type="scientific">Solanum chilense</name>
    <name type="common">Tomato</name>
    <name type="synonym">Lycopersicon chilense</name>
    <dbReference type="NCBI Taxonomy" id="4083"/>
    <lineage>
        <taxon>Eukaryota</taxon>
        <taxon>Viridiplantae</taxon>
        <taxon>Streptophyta</taxon>
        <taxon>Embryophyta</taxon>
        <taxon>Tracheophyta</taxon>
        <taxon>Spermatophyta</taxon>
        <taxon>Magnoliopsida</taxon>
        <taxon>eudicotyledons</taxon>
        <taxon>Gunneridae</taxon>
        <taxon>Pentapetalae</taxon>
        <taxon>asterids</taxon>
        <taxon>lamiids</taxon>
        <taxon>Solanales</taxon>
        <taxon>Solanaceae</taxon>
        <taxon>Solanoideae</taxon>
        <taxon>Solaneae</taxon>
        <taxon>Solanum</taxon>
        <taxon>Solanum subgen. Lycopersicon</taxon>
    </lineage>
</organism>
<feature type="region of interest" description="Disordered" evidence="1">
    <location>
        <begin position="36"/>
        <end position="123"/>
    </location>
</feature>
<proteinExistence type="predicted"/>
<evidence type="ECO:0000256" key="1">
    <source>
        <dbReference type="SAM" id="MobiDB-lite"/>
    </source>
</evidence>
<evidence type="ECO:0000313" key="3">
    <source>
        <dbReference type="EMBL" id="TMX01174.1"/>
    </source>
</evidence>
<dbReference type="AlphaFoldDB" id="A0A6N2C8N3"/>